<dbReference type="RefSeq" id="WP_102068938.1">
    <property type="nucleotide sequence ID" value="NZ_PDNV01000003.1"/>
</dbReference>
<evidence type="ECO:0000313" key="2">
    <source>
        <dbReference type="EMBL" id="PLC54861.1"/>
    </source>
</evidence>
<comment type="caution">
    <text evidence="2">The sequence shown here is derived from an EMBL/GenBank/DDBJ whole genome shotgun (WGS) entry which is preliminary data.</text>
</comment>
<keyword evidence="3" id="KW-1185">Reference proteome</keyword>
<feature type="compositionally biased region" description="Acidic residues" evidence="1">
    <location>
        <begin position="56"/>
        <end position="73"/>
    </location>
</feature>
<dbReference type="EMBL" id="PDNV01000003">
    <property type="protein sequence ID" value="PLC54861.1"/>
    <property type="molecule type" value="Genomic_DNA"/>
</dbReference>
<dbReference type="AlphaFoldDB" id="A0A2N4UIM0"/>
<proteinExistence type="predicted"/>
<feature type="compositionally biased region" description="Polar residues" evidence="1">
    <location>
        <begin position="27"/>
        <end position="41"/>
    </location>
</feature>
<feature type="region of interest" description="Disordered" evidence="1">
    <location>
        <begin position="1"/>
        <end position="86"/>
    </location>
</feature>
<evidence type="ECO:0000313" key="3">
    <source>
        <dbReference type="Proteomes" id="UP000234328"/>
    </source>
</evidence>
<reference evidence="2 3" key="1">
    <citation type="submission" date="2017-10" db="EMBL/GenBank/DDBJ databases">
        <title>Two draft genome sequences of Pusillimonas sp. strains isolated from a nitrate- and radionuclide-contaminated groundwater in Russia.</title>
        <authorList>
            <person name="Grouzdev D.S."/>
            <person name="Tourova T.P."/>
            <person name="Goeva M.A."/>
            <person name="Babich T.L."/>
            <person name="Sokolova D.S."/>
            <person name="Abdullin R."/>
            <person name="Poltaraus A.B."/>
            <person name="Toshchakov S.V."/>
            <person name="Nazina T.N."/>
        </authorList>
    </citation>
    <scope>NUCLEOTIDE SEQUENCE [LARGE SCALE GENOMIC DNA]</scope>
    <source>
        <strain evidence="2 3">JR1/69-2-13</strain>
    </source>
</reference>
<evidence type="ECO:0000256" key="1">
    <source>
        <dbReference type="SAM" id="MobiDB-lite"/>
    </source>
</evidence>
<name>A0A2N4UIM0_9BURK</name>
<gene>
    <name evidence="2" type="ORF">CR155_05220</name>
</gene>
<organism evidence="2 3">
    <name type="scientific">Pollutimonas nitritireducens</name>
    <dbReference type="NCBI Taxonomy" id="2045209"/>
    <lineage>
        <taxon>Bacteria</taxon>
        <taxon>Pseudomonadati</taxon>
        <taxon>Pseudomonadota</taxon>
        <taxon>Betaproteobacteria</taxon>
        <taxon>Burkholderiales</taxon>
        <taxon>Alcaligenaceae</taxon>
        <taxon>Pollutimonas</taxon>
    </lineage>
</organism>
<sequence>MATNDPKKPHAAGNPGSGRAEPAPGPNDSSDTFTDMPSATPAQVRGNENRKVDISSADDVDVDKDTPVDDEETPPTSPPNAVSGGG</sequence>
<dbReference type="Proteomes" id="UP000234328">
    <property type="component" value="Unassembled WGS sequence"/>
</dbReference>
<protein>
    <submittedName>
        <fullName evidence="2">Uncharacterized protein</fullName>
    </submittedName>
</protein>
<accession>A0A2N4UIM0</accession>